<dbReference type="EMBL" id="MFQE01000007">
    <property type="protein sequence ID" value="OGH73914.1"/>
    <property type="molecule type" value="Genomic_DNA"/>
</dbReference>
<evidence type="ECO:0000256" key="1">
    <source>
        <dbReference type="SAM" id="Phobius"/>
    </source>
</evidence>
<feature type="transmembrane region" description="Helical" evidence="1">
    <location>
        <begin position="37"/>
        <end position="64"/>
    </location>
</feature>
<dbReference type="STRING" id="1798683.A3C90_02760"/>
<feature type="chain" id="PRO_5009525667" description="Urease accessory protein UreH-like transmembrane domain-containing protein" evidence="2">
    <location>
        <begin position="23"/>
        <end position="174"/>
    </location>
</feature>
<dbReference type="AlphaFoldDB" id="A0A1F6MQG4"/>
<feature type="transmembrane region" description="Helical" evidence="1">
    <location>
        <begin position="76"/>
        <end position="95"/>
    </location>
</feature>
<keyword evidence="2" id="KW-0732">Signal</keyword>
<feature type="transmembrane region" description="Helical" evidence="1">
    <location>
        <begin position="151"/>
        <end position="173"/>
    </location>
</feature>
<reference evidence="3 4" key="1">
    <citation type="journal article" date="2016" name="Nat. Commun.">
        <title>Thousands of microbial genomes shed light on interconnected biogeochemical processes in an aquifer system.</title>
        <authorList>
            <person name="Anantharaman K."/>
            <person name="Brown C.T."/>
            <person name="Hug L.A."/>
            <person name="Sharon I."/>
            <person name="Castelle C.J."/>
            <person name="Probst A.J."/>
            <person name="Thomas B.C."/>
            <person name="Singh A."/>
            <person name="Wilkins M.J."/>
            <person name="Karaoz U."/>
            <person name="Brodie E.L."/>
            <person name="Williams K.H."/>
            <person name="Hubbard S.S."/>
            <person name="Banfield J.F."/>
        </authorList>
    </citation>
    <scope>NUCLEOTIDE SEQUENCE [LARGE SCALE GENOMIC DNA]</scope>
</reference>
<proteinExistence type="predicted"/>
<organism evidence="3 4">
    <name type="scientific">Candidatus Magasanikbacteria bacterium RIFCSPHIGHO2_02_FULL_51_14</name>
    <dbReference type="NCBI Taxonomy" id="1798683"/>
    <lineage>
        <taxon>Bacteria</taxon>
        <taxon>Candidatus Magasanikiibacteriota</taxon>
    </lineage>
</organism>
<keyword evidence="1" id="KW-0472">Membrane</keyword>
<protein>
    <recommendedName>
        <fullName evidence="5">Urease accessory protein UreH-like transmembrane domain-containing protein</fullName>
    </recommendedName>
</protein>
<keyword evidence="1" id="KW-1133">Transmembrane helix</keyword>
<name>A0A1F6MQG4_9BACT</name>
<sequence>MKKRIIGLALFLAAFVPEAAKAHCPLCTAGAAGAAFIAAWLGVGAGAIGIWIGAFALAMGLWIARLIKKQYVPHQRAALGVLSFATTIFPLRPILSQYSSFSLYLSGDYGSLLNRTYLVNLFILGSVIGGAIMVASPFVSTWVAKKRGKTIPFQGIVLTFVLLLASSLIIEFIV</sequence>
<keyword evidence="1" id="KW-0812">Transmembrane</keyword>
<feature type="signal peptide" evidence="2">
    <location>
        <begin position="1"/>
        <end position="22"/>
    </location>
</feature>
<feature type="transmembrane region" description="Helical" evidence="1">
    <location>
        <begin position="115"/>
        <end position="139"/>
    </location>
</feature>
<evidence type="ECO:0000313" key="4">
    <source>
        <dbReference type="Proteomes" id="UP000177457"/>
    </source>
</evidence>
<evidence type="ECO:0000313" key="3">
    <source>
        <dbReference type="EMBL" id="OGH73914.1"/>
    </source>
</evidence>
<evidence type="ECO:0008006" key="5">
    <source>
        <dbReference type="Google" id="ProtNLM"/>
    </source>
</evidence>
<gene>
    <name evidence="3" type="ORF">A3C90_02760</name>
</gene>
<accession>A0A1F6MQG4</accession>
<comment type="caution">
    <text evidence="3">The sequence shown here is derived from an EMBL/GenBank/DDBJ whole genome shotgun (WGS) entry which is preliminary data.</text>
</comment>
<dbReference type="Proteomes" id="UP000177457">
    <property type="component" value="Unassembled WGS sequence"/>
</dbReference>
<evidence type="ECO:0000256" key="2">
    <source>
        <dbReference type="SAM" id="SignalP"/>
    </source>
</evidence>